<evidence type="ECO:0000313" key="2">
    <source>
        <dbReference type="Proteomes" id="UP000476837"/>
    </source>
</evidence>
<dbReference type="AlphaFoldDB" id="A0A6L3B5L4"/>
<dbReference type="RefSeq" id="WP_149163015.1">
    <property type="nucleotide sequence ID" value="NZ_QOKV01000001.1"/>
</dbReference>
<protein>
    <submittedName>
        <fullName evidence="1">Uncharacterized protein</fullName>
    </submittedName>
</protein>
<accession>A0A6L3B5L4</accession>
<comment type="caution">
    <text evidence="1">The sequence shown here is derived from an EMBL/GenBank/DDBJ whole genome shotgun (WGS) entry which is preliminary data.</text>
</comment>
<gene>
    <name evidence="1" type="ORF">DS837_00735</name>
</gene>
<dbReference type="Proteomes" id="UP000476837">
    <property type="component" value="Unassembled WGS sequence"/>
</dbReference>
<proteinExistence type="predicted"/>
<organism evidence="1 2">
    <name type="scientific">Azospirillum brasilense</name>
    <dbReference type="NCBI Taxonomy" id="192"/>
    <lineage>
        <taxon>Bacteria</taxon>
        <taxon>Pseudomonadati</taxon>
        <taxon>Pseudomonadota</taxon>
        <taxon>Alphaproteobacteria</taxon>
        <taxon>Rhodospirillales</taxon>
        <taxon>Azospirillaceae</taxon>
        <taxon>Azospirillum</taxon>
    </lineage>
</organism>
<reference evidence="1 2" key="1">
    <citation type="submission" date="2018-07" db="EMBL/GenBank/DDBJ databases">
        <title>Genome sequence of Roseomonas fauriae ATCC 49958.</title>
        <authorList>
            <person name="Sant'Anna F.H."/>
            <person name="Baldani J.I."/>
            <person name="Zilli J.E."/>
            <person name="Reis V.M."/>
            <person name="Hartmann A."/>
            <person name="Cruz L."/>
            <person name="de Souza E.M."/>
            <person name="de Oliveira Pedrosa F."/>
            <person name="Passaglia L.M.P."/>
        </authorList>
    </citation>
    <scope>NUCLEOTIDE SEQUENCE [LARGE SCALE GENOMIC DNA]</scope>
    <source>
        <strain evidence="1 2">ATCC 49958</strain>
    </source>
</reference>
<name>A0A6L3B5L4_AZOBR</name>
<sequence>MASIMIKKAGEGLISQAHRNADVGPTSGSSVVYEILNVPAGVSVDDIIAAFKTFKPVDKKYEYDYAELSK</sequence>
<evidence type="ECO:0000313" key="1">
    <source>
        <dbReference type="EMBL" id="KAA0688298.1"/>
    </source>
</evidence>
<dbReference type="EMBL" id="QOKV01000001">
    <property type="protein sequence ID" value="KAA0688298.1"/>
    <property type="molecule type" value="Genomic_DNA"/>
</dbReference>